<evidence type="ECO:0000313" key="2">
    <source>
        <dbReference type="EMBL" id="WOJ93589.1"/>
    </source>
</evidence>
<dbReference type="Gene3D" id="2.40.50.100">
    <property type="match status" value="1"/>
</dbReference>
<protein>
    <submittedName>
        <fullName evidence="2">Efflux RND transporter periplasmic adaptor subunit</fullName>
    </submittedName>
</protein>
<dbReference type="Gene3D" id="2.40.420.20">
    <property type="match status" value="1"/>
</dbReference>
<dbReference type="InterPro" id="IPR006143">
    <property type="entry name" value="RND_pump_MFP"/>
</dbReference>
<dbReference type="EMBL" id="CP136864">
    <property type="protein sequence ID" value="WOJ93589.1"/>
    <property type="molecule type" value="Genomic_DNA"/>
</dbReference>
<dbReference type="PANTHER" id="PTHR30469">
    <property type="entry name" value="MULTIDRUG RESISTANCE PROTEIN MDTA"/>
    <property type="match status" value="1"/>
</dbReference>
<dbReference type="RefSeq" id="WP_407348232.1">
    <property type="nucleotide sequence ID" value="NZ_CP136864.1"/>
</dbReference>
<dbReference type="Gene3D" id="1.10.287.470">
    <property type="entry name" value="Helix hairpin bin"/>
    <property type="match status" value="1"/>
</dbReference>
<proteinExistence type="inferred from homology"/>
<keyword evidence="3" id="KW-1185">Reference proteome</keyword>
<dbReference type="Gene3D" id="2.40.30.170">
    <property type="match status" value="1"/>
</dbReference>
<reference evidence="2 3" key="1">
    <citation type="submission" date="2023-10" db="EMBL/GenBank/DDBJ databases">
        <title>Two novel species belonging to the OM43/NOR5 clade.</title>
        <authorList>
            <person name="Park M."/>
        </authorList>
    </citation>
    <scope>NUCLEOTIDE SEQUENCE [LARGE SCALE GENOMIC DNA]</scope>
    <source>
        <strain evidence="2 3">IMCC43200</strain>
    </source>
</reference>
<dbReference type="Proteomes" id="UP001626537">
    <property type="component" value="Chromosome"/>
</dbReference>
<dbReference type="PANTHER" id="PTHR30469:SF12">
    <property type="entry name" value="MULTIDRUG RESISTANCE PROTEIN MDTA"/>
    <property type="match status" value="1"/>
</dbReference>
<dbReference type="NCBIfam" id="TIGR01730">
    <property type="entry name" value="RND_mfp"/>
    <property type="match status" value="1"/>
</dbReference>
<organism evidence="2 3">
    <name type="scientific">Congregibacter variabilis</name>
    <dbReference type="NCBI Taxonomy" id="3081200"/>
    <lineage>
        <taxon>Bacteria</taxon>
        <taxon>Pseudomonadati</taxon>
        <taxon>Pseudomonadota</taxon>
        <taxon>Gammaproteobacteria</taxon>
        <taxon>Cellvibrionales</taxon>
        <taxon>Halieaceae</taxon>
        <taxon>Congregibacter</taxon>
    </lineage>
</organism>
<sequence>MRAKLLKLSGPILVLGIAVGTVVLLKATAPEPQTDEAPPRPVTVYTHLAESSDAVLDVQTQGEVRARTMIDLTAQVSGRVISVSPEYVEGGRFSPDTVLLEIDDGDYRLAMREAEAAVAAAELSVEQALADADVARKQLRDVPNASSLSLKKPQIAEAKARREAALAALELAKLNLERTHVRLPFEGRVARTDVHIGEVITMGSTLAEVFSTDRVQVRLPLNNRQLAALGLPIGYAAEPGAAPTVDFTADVAGTSQHWTGQLTRIDAAVDPSTRLIYATAEVEDPYGIGRSDQGMPLAVGLFVEAQITGRSLEDTVKIPSKGLRPGNQLFVVDSSGMLDIRTAQVAHTTSEYAIISEGLRPGERLIVSALRNPISGMALSTIDERQFAVREH</sequence>
<evidence type="ECO:0000313" key="3">
    <source>
        <dbReference type="Proteomes" id="UP001626537"/>
    </source>
</evidence>
<evidence type="ECO:0000256" key="1">
    <source>
        <dbReference type="ARBA" id="ARBA00009477"/>
    </source>
</evidence>
<name>A0ABZ0I4Q4_9GAMM</name>
<accession>A0ABZ0I4Q4</accession>
<dbReference type="SUPFAM" id="SSF111369">
    <property type="entry name" value="HlyD-like secretion proteins"/>
    <property type="match status" value="1"/>
</dbReference>
<gene>
    <name evidence="2" type="ORF">R0135_00120</name>
</gene>
<comment type="similarity">
    <text evidence="1">Belongs to the membrane fusion protein (MFP) (TC 8.A.1) family.</text>
</comment>